<dbReference type="SUPFAM" id="SSF56112">
    <property type="entry name" value="Protein kinase-like (PK-like)"/>
    <property type="match status" value="2"/>
</dbReference>
<dbReference type="OrthoDB" id="5966500at2759"/>
<feature type="region of interest" description="Disordered" evidence="1">
    <location>
        <begin position="860"/>
        <end position="908"/>
    </location>
</feature>
<dbReference type="PROSITE" id="PS50010">
    <property type="entry name" value="DH_2"/>
    <property type="match status" value="1"/>
</dbReference>
<evidence type="ECO:0000256" key="1">
    <source>
        <dbReference type="SAM" id="MobiDB-lite"/>
    </source>
</evidence>
<dbReference type="PROSITE" id="PS00108">
    <property type="entry name" value="PROTEIN_KINASE_ST"/>
    <property type="match status" value="1"/>
</dbReference>
<dbReference type="Gene3D" id="2.30.29.30">
    <property type="entry name" value="Pleckstrin-homology domain (PH domain)/Phosphotyrosine-binding domain (PTB)"/>
    <property type="match status" value="1"/>
</dbReference>
<dbReference type="GO" id="GO:0004674">
    <property type="term" value="F:protein serine/threonine kinase activity"/>
    <property type="evidence" value="ECO:0007669"/>
    <property type="project" value="TreeGrafter"/>
</dbReference>
<keyword evidence="4" id="KW-0418">Kinase</keyword>
<dbReference type="Gene3D" id="1.10.510.10">
    <property type="entry name" value="Transferase(Phosphotransferase) domain 1"/>
    <property type="match status" value="2"/>
</dbReference>
<dbReference type="InterPro" id="IPR035899">
    <property type="entry name" value="DBL_dom_sf"/>
</dbReference>
<organism evidence="4 5">
    <name type="scientific">Mycena venus</name>
    <dbReference type="NCBI Taxonomy" id="2733690"/>
    <lineage>
        <taxon>Eukaryota</taxon>
        <taxon>Fungi</taxon>
        <taxon>Dikarya</taxon>
        <taxon>Basidiomycota</taxon>
        <taxon>Agaricomycotina</taxon>
        <taxon>Agaricomycetes</taxon>
        <taxon>Agaricomycetidae</taxon>
        <taxon>Agaricales</taxon>
        <taxon>Marasmiineae</taxon>
        <taxon>Mycenaceae</taxon>
        <taxon>Mycena</taxon>
    </lineage>
</organism>
<dbReference type="InterPro" id="IPR000219">
    <property type="entry name" value="DH_dom"/>
</dbReference>
<feature type="domain" description="Protein kinase" evidence="3">
    <location>
        <begin position="593"/>
        <end position="859"/>
    </location>
</feature>
<feature type="compositionally biased region" description="Basic and acidic residues" evidence="1">
    <location>
        <begin position="880"/>
        <end position="891"/>
    </location>
</feature>
<dbReference type="EMBL" id="JACAZI010000002">
    <property type="protein sequence ID" value="KAF7368574.1"/>
    <property type="molecule type" value="Genomic_DNA"/>
</dbReference>
<dbReference type="InterPro" id="IPR001245">
    <property type="entry name" value="Ser-Thr/Tyr_kinase_cat_dom"/>
</dbReference>
<name>A0A8H7DAQ8_9AGAR</name>
<comment type="caution">
    <text evidence="4">The sequence shown here is derived from an EMBL/GenBank/DDBJ whole genome shotgun (WGS) entry which is preliminary data.</text>
</comment>
<protein>
    <submittedName>
        <fullName evidence="4">Putative TKL/TKL-ccin protein kinase</fullName>
    </submittedName>
</protein>
<dbReference type="Proteomes" id="UP000620124">
    <property type="component" value="Unassembled WGS sequence"/>
</dbReference>
<evidence type="ECO:0000259" key="3">
    <source>
        <dbReference type="PROSITE" id="PS50011"/>
    </source>
</evidence>
<dbReference type="Pfam" id="PF00621">
    <property type="entry name" value="RhoGEF"/>
    <property type="match status" value="1"/>
</dbReference>
<keyword evidence="4" id="KW-0808">Transferase</keyword>
<evidence type="ECO:0000313" key="5">
    <source>
        <dbReference type="Proteomes" id="UP000620124"/>
    </source>
</evidence>
<dbReference type="SUPFAM" id="SSF48065">
    <property type="entry name" value="DBL homology domain (DH-domain)"/>
    <property type="match status" value="1"/>
</dbReference>
<dbReference type="InterPro" id="IPR011009">
    <property type="entry name" value="Kinase-like_dom_sf"/>
</dbReference>
<dbReference type="PROSITE" id="PS50011">
    <property type="entry name" value="PROTEIN_KINASE_DOM"/>
    <property type="match status" value="2"/>
</dbReference>
<dbReference type="InterPro" id="IPR008271">
    <property type="entry name" value="Ser/Thr_kinase_AS"/>
</dbReference>
<dbReference type="InterPro" id="IPR051681">
    <property type="entry name" value="Ser/Thr_Kinases-Pseudokinases"/>
</dbReference>
<dbReference type="Gene3D" id="1.20.900.10">
    <property type="entry name" value="Dbl homology (DH) domain"/>
    <property type="match status" value="1"/>
</dbReference>
<keyword evidence="5" id="KW-1185">Reference proteome</keyword>
<dbReference type="SMART" id="SM00220">
    <property type="entry name" value="S_TKc"/>
    <property type="match status" value="1"/>
</dbReference>
<gene>
    <name evidence="4" type="ORF">MVEN_00180800</name>
</gene>
<dbReference type="GO" id="GO:0005085">
    <property type="term" value="F:guanyl-nucleotide exchange factor activity"/>
    <property type="evidence" value="ECO:0007669"/>
    <property type="project" value="InterPro"/>
</dbReference>
<dbReference type="SUPFAM" id="SSF50729">
    <property type="entry name" value="PH domain-like"/>
    <property type="match status" value="1"/>
</dbReference>
<proteinExistence type="predicted"/>
<evidence type="ECO:0000259" key="2">
    <source>
        <dbReference type="PROSITE" id="PS50010"/>
    </source>
</evidence>
<dbReference type="PANTHER" id="PTHR44329:SF214">
    <property type="entry name" value="PROTEIN KINASE DOMAIN-CONTAINING PROTEIN"/>
    <property type="match status" value="1"/>
</dbReference>
<evidence type="ECO:0000313" key="4">
    <source>
        <dbReference type="EMBL" id="KAF7368574.1"/>
    </source>
</evidence>
<reference evidence="4" key="1">
    <citation type="submission" date="2020-05" db="EMBL/GenBank/DDBJ databases">
        <title>Mycena genomes resolve the evolution of fungal bioluminescence.</title>
        <authorList>
            <person name="Tsai I.J."/>
        </authorList>
    </citation>
    <scope>NUCLEOTIDE SEQUENCE</scope>
    <source>
        <strain evidence="4">CCC161011</strain>
    </source>
</reference>
<feature type="region of interest" description="Disordered" evidence="1">
    <location>
        <begin position="527"/>
        <end position="561"/>
    </location>
</feature>
<dbReference type="InterPro" id="IPR011993">
    <property type="entry name" value="PH-like_dom_sf"/>
</dbReference>
<sequence>MTPNEPSSSPKAPSDALRLEANRIYARLDLIIEFRPWLEYIKRTKPTTSPFNLLWETFALGASLATLLNLLGSSSPRDLTIDPDKPDLGLELPHREKYFANFIQRIQLLEREQKIPFGEVLRVQDLFGATSSGFAKVLKTVGRVLDAVQDSFPGIFVLPSDAALLREEYIRELLETEREHITTLRMTGDSARLLSEGMRSMNSCLECLFVNCPLLRQYHDRVLQLLEVAAKTTLKEDWEQIFAFEAEARKTAVGAYRSICAHFLDLADLLQEYLDDSQPFLASYTQILLNNVSVLLTRTSRYSCLLKKILSVTSPAESATYDALCNAAFHSEEMSENLDEMGHLVRTMRSARIFKGRVFTWPADVDPSELGPLLLDDLLSVDVSGTHVQYSVFLFEMMMLCCTDVDADSPERRQNDEPYQYPVRAWALGPALQRTTPLNVVHAIPMPHLRILRVSDADTFEIEWVDEENSSRTLEFYTTSAEQYEQWRAALGGFVPQRASDSGRSSLEGTHDRGGILSVHDQPLYLYRSPSDGPRPTSSGQSSLSGFSDAGSAESHGSPFSFSPQREWNFPSYDLPTHRVILKELDLTGKVTKLDIYPFDSGSAADIYRGVLNDPQSVAIKIFRRMHSEPQTLEETCTSLYEEARSWKHLHHPNILPFLGISLDIGLSPALISPLCVFGPIMKYLQHTVKEPNERLQMTIAVADGLAYLHSQDIVHGNLCTKKVLIDGNGSPVICGHGVFKALRPSANTTSLLPPIRFAAPECFSVEASTSSARTTSRDVYSFSMVTLEILSGLEPYHHLPTEHAILLHILRGDRPIRTHLDQRAVTNRIWRLLNSLWSQNPSSRPNMADVVSSLNQIRDNESNTDEDPDPDLVQPEAPSPRHDNEDKASSGEETAFEDPSLPDIVGRDLTGRITQDDQYPFAGGGNSNVYRGKLSRSDGRRIRVAIKMIRVSDDGSGQLEDILRRLRREVDVWARLKHKNILPFFGVCDDLAPTPVLISPFYKFGHIGAYLRKYPETKREALVCGVASGLDFLHANNVVHGDLKVQNVLIDKRGAPCICDFGISKITNRRGFTTSSVGTAPYMAPELFFVVDAVGQEQSPSTTKSSDVYSFALLVLEILTSEPPKGRPSKAIVTAKILAQLQPKREDYDVRTVKAETWVMLDQCWNFKPQLRPPISQVHHELNTSFN</sequence>
<dbReference type="Pfam" id="PF15411">
    <property type="entry name" value="PH_10"/>
    <property type="match status" value="1"/>
</dbReference>
<dbReference type="AlphaFoldDB" id="A0A8H7DAQ8"/>
<feature type="domain" description="DH" evidence="2">
    <location>
        <begin position="165"/>
        <end position="341"/>
    </location>
</feature>
<dbReference type="Pfam" id="PF00069">
    <property type="entry name" value="Pkinase"/>
    <property type="match status" value="1"/>
</dbReference>
<dbReference type="PANTHER" id="PTHR44329">
    <property type="entry name" value="SERINE/THREONINE-PROTEIN KINASE TNNI3K-RELATED"/>
    <property type="match status" value="1"/>
</dbReference>
<accession>A0A8H7DAQ8</accession>
<dbReference type="Pfam" id="PF07714">
    <property type="entry name" value="PK_Tyr_Ser-Thr"/>
    <property type="match status" value="1"/>
</dbReference>
<dbReference type="GO" id="GO:0005524">
    <property type="term" value="F:ATP binding"/>
    <property type="evidence" value="ECO:0007669"/>
    <property type="project" value="InterPro"/>
</dbReference>
<feature type="domain" description="Protein kinase" evidence="3">
    <location>
        <begin position="916"/>
        <end position="1183"/>
    </location>
</feature>
<dbReference type="InterPro" id="IPR000719">
    <property type="entry name" value="Prot_kinase_dom"/>
</dbReference>
<feature type="compositionally biased region" description="Low complexity" evidence="1">
    <location>
        <begin position="538"/>
        <end position="548"/>
    </location>
</feature>